<dbReference type="AlphaFoldDB" id="A0A849C8C4"/>
<evidence type="ECO:0000256" key="3">
    <source>
        <dbReference type="ARBA" id="ARBA00022989"/>
    </source>
</evidence>
<feature type="transmembrane region" description="Helical" evidence="5">
    <location>
        <begin position="204"/>
        <end position="227"/>
    </location>
</feature>
<accession>A0A849C8C4</accession>
<evidence type="ECO:0000259" key="7">
    <source>
        <dbReference type="Pfam" id="PF00361"/>
    </source>
</evidence>
<dbReference type="GO" id="GO:0008137">
    <property type="term" value="F:NADH dehydrogenase (ubiquinone) activity"/>
    <property type="evidence" value="ECO:0007669"/>
    <property type="project" value="InterPro"/>
</dbReference>
<keyword evidence="5" id="KW-0813">Transport</keyword>
<evidence type="ECO:0000313" key="9">
    <source>
        <dbReference type="Proteomes" id="UP000586827"/>
    </source>
</evidence>
<feature type="transmembrane region" description="Helical" evidence="5">
    <location>
        <begin position="447"/>
        <end position="471"/>
    </location>
</feature>
<feature type="transmembrane region" description="Helical" evidence="5">
    <location>
        <begin position="402"/>
        <end position="426"/>
    </location>
</feature>
<feature type="domain" description="NADH:quinone oxidoreductase/Mrp antiporter transmembrane" evidence="7">
    <location>
        <begin position="131"/>
        <end position="415"/>
    </location>
</feature>
<keyword evidence="5" id="KW-1278">Translocase</keyword>
<proteinExistence type="inferred from homology"/>
<dbReference type="InterPro" id="IPR010096">
    <property type="entry name" value="NADH-Q_OxRdtase_suN/2"/>
</dbReference>
<gene>
    <name evidence="5" type="primary">nuoN</name>
    <name evidence="8" type="ORF">HLB23_22190</name>
</gene>
<reference evidence="8 9" key="1">
    <citation type="submission" date="2020-05" db="EMBL/GenBank/DDBJ databases">
        <title>MicrobeNet Type strains.</title>
        <authorList>
            <person name="Nicholson A.C."/>
        </authorList>
    </citation>
    <scope>NUCLEOTIDE SEQUENCE [LARGE SCALE GENOMIC DNA]</scope>
    <source>
        <strain evidence="8 9">JCM 3224</strain>
    </source>
</reference>
<keyword evidence="5" id="KW-1003">Cell membrane</keyword>
<comment type="similarity">
    <text evidence="5">Belongs to the complex I subunit 2 family.</text>
</comment>
<feature type="transmembrane region" description="Helical" evidence="5">
    <location>
        <begin position="163"/>
        <end position="184"/>
    </location>
</feature>
<comment type="subunit">
    <text evidence="5">NDH-1 is composed of 14 different subunits. Subunits NuoA, H, J, K, L, M, N constitute the membrane sector of the complex.</text>
</comment>
<feature type="transmembrane region" description="Helical" evidence="5">
    <location>
        <begin position="239"/>
        <end position="259"/>
    </location>
</feature>
<dbReference type="GO" id="GO:0005886">
    <property type="term" value="C:plasma membrane"/>
    <property type="evidence" value="ECO:0007669"/>
    <property type="project" value="UniProtKB-SubCell"/>
</dbReference>
<dbReference type="GO" id="GO:0050136">
    <property type="term" value="F:NADH dehydrogenase (quinone) (non-electrogenic) activity"/>
    <property type="evidence" value="ECO:0007669"/>
    <property type="project" value="UniProtKB-UniRule"/>
</dbReference>
<keyword evidence="3 5" id="KW-1133">Transmembrane helix</keyword>
<dbReference type="EC" id="7.1.1.-" evidence="5"/>
<keyword evidence="5" id="KW-0874">Quinone</keyword>
<dbReference type="GO" id="GO:0042773">
    <property type="term" value="P:ATP synthesis coupled electron transport"/>
    <property type="evidence" value="ECO:0007669"/>
    <property type="project" value="InterPro"/>
</dbReference>
<name>A0A849C8C4_9NOCA</name>
<evidence type="ECO:0000256" key="6">
    <source>
        <dbReference type="RuleBase" id="RU000320"/>
    </source>
</evidence>
<dbReference type="RefSeq" id="WP_067525001.1">
    <property type="nucleotide sequence ID" value="NZ_JABELX010000008.1"/>
</dbReference>
<feature type="transmembrane region" description="Helical" evidence="5">
    <location>
        <begin position="367"/>
        <end position="390"/>
    </location>
</feature>
<evidence type="ECO:0000256" key="5">
    <source>
        <dbReference type="HAMAP-Rule" id="MF_00445"/>
    </source>
</evidence>
<feature type="transmembrane region" description="Helical" evidence="5">
    <location>
        <begin position="299"/>
        <end position="318"/>
    </location>
</feature>
<feature type="transmembrane region" description="Helical" evidence="5">
    <location>
        <begin position="330"/>
        <end position="355"/>
    </location>
</feature>
<keyword evidence="2 5" id="KW-0812">Transmembrane</keyword>
<feature type="transmembrane region" description="Helical" evidence="5">
    <location>
        <begin position="271"/>
        <end position="292"/>
    </location>
</feature>
<comment type="subcellular location">
    <subcellularLocation>
        <location evidence="5">Cell membrane</location>
        <topology evidence="5">Multi-pass membrane protein</topology>
    </subcellularLocation>
    <subcellularLocation>
        <location evidence="1">Endomembrane system</location>
        <topology evidence="1">Multi-pass membrane protein</topology>
    </subcellularLocation>
    <subcellularLocation>
        <location evidence="6">Membrane</location>
        <topology evidence="6">Multi-pass membrane protein</topology>
    </subcellularLocation>
</comment>
<feature type="transmembrane region" description="Helical" evidence="5">
    <location>
        <begin position="81"/>
        <end position="98"/>
    </location>
</feature>
<keyword evidence="9" id="KW-1185">Reference proteome</keyword>
<comment type="catalytic activity">
    <reaction evidence="5">
        <text>a quinone + NADH + 5 H(+)(in) = a quinol + NAD(+) + 4 H(+)(out)</text>
        <dbReference type="Rhea" id="RHEA:57888"/>
        <dbReference type="ChEBI" id="CHEBI:15378"/>
        <dbReference type="ChEBI" id="CHEBI:24646"/>
        <dbReference type="ChEBI" id="CHEBI:57540"/>
        <dbReference type="ChEBI" id="CHEBI:57945"/>
        <dbReference type="ChEBI" id="CHEBI:132124"/>
    </reaction>
</comment>
<evidence type="ECO:0000313" key="8">
    <source>
        <dbReference type="EMBL" id="NNH72535.1"/>
    </source>
</evidence>
<keyword evidence="4 5" id="KW-0472">Membrane</keyword>
<feature type="transmembrane region" description="Helical" evidence="5">
    <location>
        <begin position="41"/>
        <end position="61"/>
    </location>
</feature>
<dbReference type="GO" id="GO:0012505">
    <property type="term" value="C:endomembrane system"/>
    <property type="evidence" value="ECO:0007669"/>
    <property type="project" value="UniProtKB-SubCell"/>
</dbReference>
<dbReference type="HAMAP" id="MF_00445">
    <property type="entry name" value="NDH1_NuoN_1"/>
    <property type="match status" value="1"/>
</dbReference>
<dbReference type="PANTHER" id="PTHR22773">
    <property type="entry name" value="NADH DEHYDROGENASE"/>
    <property type="match status" value="1"/>
</dbReference>
<comment type="function">
    <text evidence="5">NDH-1 shuttles electrons from NADH, via FMN and iron-sulfur (Fe-S) centers, to quinones in the respiratory chain. The immediate electron acceptor for the enzyme in this species is believed to be a menaquinone. Couples the redox reaction to proton translocation (for every two electrons transferred, four hydrogen ions are translocated across the cytoplasmic membrane), and thus conserves the redox energy in a proton gradient.</text>
</comment>
<dbReference type="InterPro" id="IPR001750">
    <property type="entry name" value="ND/Mrp_TM"/>
</dbReference>
<dbReference type="Proteomes" id="UP000586827">
    <property type="component" value="Unassembled WGS sequence"/>
</dbReference>
<keyword evidence="5" id="KW-0520">NAD</keyword>
<dbReference type="GO" id="GO:0048038">
    <property type="term" value="F:quinone binding"/>
    <property type="evidence" value="ECO:0007669"/>
    <property type="project" value="UniProtKB-KW"/>
</dbReference>
<evidence type="ECO:0000256" key="2">
    <source>
        <dbReference type="ARBA" id="ARBA00022692"/>
    </source>
</evidence>
<protein>
    <recommendedName>
        <fullName evidence="5">NADH-quinone oxidoreductase subunit N</fullName>
        <ecNumber evidence="5">7.1.1.-</ecNumber>
    </recommendedName>
    <alternativeName>
        <fullName evidence="5">NADH dehydrogenase I subunit N</fullName>
    </alternativeName>
    <alternativeName>
        <fullName evidence="5">NDH-1 subunit N</fullName>
    </alternativeName>
</protein>
<evidence type="ECO:0000256" key="4">
    <source>
        <dbReference type="ARBA" id="ARBA00023136"/>
    </source>
</evidence>
<evidence type="ECO:0000256" key="1">
    <source>
        <dbReference type="ARBA" id="ARBA00004127"/>
    </source>
</evidence>
<comment type="caution">
    <text evidence="8">The sequence shown here is derived from an EMBL/GenBank/DDBJ whole genome shotgun (WGS) entry which is preliminary data.</text>
</comment>
<organism evidence="8 9">
    <name type="scientific">Nocardia uniformis</name>
    <dbReference type="NCBI Taxonomy" id="53432"/>
    <lineage>
        <taxon>Bacteria</taxon>
        <taxon>Bacillati</taxon>
        <taxon>Actinomycetota</taxon>
        <taxon>Actinomycetes</taxon>
        <taxon>Mycobacteriales</taxon>
        <taxon>Nocardiaceae</taxon>
        <taxon>Nocardia</taxon>
    </lineage>
</organism>
<dbReference type="EMBL" id="JABELX010000008">
    <property type="protein sequence ID" value="NNH72535.1"/>
    <property type="molecule type" value="Genomic_DNA"/>
</dbReference>
<feature type="transmembrane region" description="Helical" evidence="5">
    <location>
        <begin position="110"/>
        <end position="128"/>
    </location>
</feature>
<feature type="transmembrane region" description="Helical" evidence="5">
    <location>
        <begin position="134"/>
        <end position="151"/>
    </location>
</feature>
<dbReference type="Pfam" id="PF00361">
    <property type="entry name" value="Proton_antipo_M"/>
    <property type="match status" value="1"/>
</dbReference>
<feature type="transmembrane region" description="Helical" evidence="5">
    <location>
        <begin position="12"/>
        <end position="34"/>
    </location>
</feature>
<sequence>MESTDHMVQDLIALLPEGILAATAVLGLLLGSFLPRNRQSVVRGLAALACLGVAASTLAVWGRDAMTILEGSYGIDTATNTVRLAVAAALLLLLVLSFGETHSGPRESEFLILLLISGLGAVLLAGATDALVLVAAYLLASVPLYALTGFAKDSPGTEATLKYYLLGALFGTTMLFGVAVLFGVGGATAYPAAAAALPHAPRAALVLAAVAILGGLLFKAGAVPAHFWVPDVTQGTRPAVAALVTTVPKLGAVVAIIRLCAMVLEPSALDWRVLIAAVAAVTMTLGNLGAFFQTDVRRLLAYSTISQVGYLLMGVTAVGRADQAVPAVLFYLAAYTVTNLGAFAVVCALPGLRTVTDYTGLLRRRPGLLLALVVCLLGLIGTPPTGVFVGKLSVFTATVDAGFGWLVVLAAVNTVASVFYYLRWIAPALRPRPPGHELDRSDAPSRVAANTAAIGSVMLGVLAGPMMSALAGPLVAR</sequence>